<reference evidence="2 3" key="1">
    <citation type="submission" date="2019-02" db="EMBL/GenBank/DDBJ databases">
        <title>Deep-cultivation of Planctomycetes and their phenomic and genomic characterization uncovers novel biology.</title>
        <authorList>
            <person name="Wiegand S."/>
            <person name="Jogler M."/>
            <person name="Boedeker C."/>
            <person name="Pinto D."/>
            <person name="Vollmers J."/>
            <person name="Rivas-Marin E."/>
            <person name="Kohn T."/>
            <person name="Peeters S.H."/>
            <person name="Heuer A."/>
            <person name="Rast P."/>
            <person name="Oberbeckmann S."/>
            <person name="Bunk B."/>
            <person name="Jeske O."/>
            <person name="Meyerdierks A."/>
            <person name="Storesund J.E."/>
            <person name="Kallscheuer N."/>
            <person name="Luecker S."/>
            <person name="Lage O.M."/>
            <person name="Pohl T."/>
            <person name="Merkel B.J."/>
            <person name="Hornburger P."/>
            <person name="Mueller R.-W."/>
            <person name="Bruemmer F."/>
            <person name="Labrenz M."/>
            <person name="Spormann A.M."/>
            <person name="Op Den Camp H."/>
            <person name="Overmann J."/>
            <person name="Amann R."/>
            <person name="Jetten M.S.M."/>
            <person name="Mascher T."/>
            <person name="Medema M.H."/>
            <person name="Devos D.P."/>
            <person name="Kaster A.-K."/>
            <person name="Ovreas L."/>
            <person name="Rohde M."/>
            <person name="Galperin M.Y."/>
            <person name="Jogler C."/>
        </authorList>
    </citation>
    <scope>NUCLEOTIDE SEQUENCE [LARGE SCALE GENOMIC DNA]</scope>
    <source>
        <strain evidence="2 3">Pla52o</strain>
    </source>
</reference>
<keyword evidence="3" id="KW-1185">Reference proteome</keyword>
<name>A0A5C6CFZ7_9BACT</name>
<proteinExistence type="predicted"/>
<evidence type="ECO:0000313" key="3">
    <source>
        <dbReference type="Proteomes" id="UP000316304"/>
    </source>
</evidence>
<dbReference type="Proteomes" id="UP000316304">
    <property type="component" value="Unassembled WGS sequence"/>
</dbReference>
<protein>
    <submittedName>
        <fullName evidence="2">Uncharacterized protein</fullName>
    </submittedName>
</protein>
<evidence type="ECO:0000256" key="1">
    <source>
        <dbReference type="SAM" id="MobiDB-lite"/>
    </source>
</evidence>
<gene>
    <name evidence="2" type="ORF">Pla52o_32190</name>
</gene>
<accession>A0A5C6CFZ7</accession>
<organism evidence="2 3">
    <name type="scientific">Novipirellula galeiformis</name>
    <dbReference type="NCBI Taxonomy" id="2528004"/>
    <lineage>
        <taxon>Bacteria</taxon>
        <taxon>Pseudomonadati</taxon>
        <taxon>Planctomycetota</taxon>
        <taxon>Planctomycetia</taxon>
        <taxon>Pirellulales</taxon>
        <taxon>Pirellulaceae</taxon>
        <taxon>Novipirellula</taxon>
    </lineage>
</organism>
<dbReference type="EMBL" id="SJPT01000005">
    <property type="protein sequence ID" value="TWU22166.1"/>
    <property type="molecule type" value="Genomic_DNA"/>
</dbReference>
<feature type="region of interest" description="Disordered" evidence="1">
    <location>
        <begin position="51"/>
        <end position="81"/>
    </location>
</feature>
<sequence>MFCGLFLCADIFLAAATASYSPFRSRFRNHQGRSHANRTKAVLEQSAAKIGLHHRRPTHHARGRKGSGVRQMPPADAQRPRGVGRIVDRVRAVAILFGLVPRKSECRHVQQPPALPEEFYRSDRQDAQNFSLDKTHLLNWSKGVGVTTSQNDAISVVQRRFNWTVEHEYLHASLFPKSSNQSAGGEKSTTRPTHGKSFNPTPVLRLRL</sequence>
<feature type="compositionally biased region" description="Basic residues" evidence="1">
    <location>
        <begin position="51"/>
        <end position="67"/>
    </location>
</feature>
<evidence type="ECO:0000313" key="2">
    <source>
        <dbReference type="EMBL" id="TWU22166.1"/>
    </source>
</evidence>
<feature type="compositionally biased region" description="Polar residues" evidence="1">
    <location>
        <begin position="190"/>
        <end position="200"/>
    </location>
</feature>
<feature type="region of interest" description="Disordered" evidence="1">
    <location>
        <begin position="176"/>
        <end position="208"/>
    </location>
</feature>
<dbReference type="AlphaFoldDB" id="A0A5C6CFZ7"/>
<comment type="caution">
    <text evidence="2">The sequence shown here is derived from an EMBL/GenBank/DDBJ whole genome shotgun (WGS) entry which is preliminary data.</text>
</comment>